<sequence length="399" mass="47788">MGQSFWQKLQRVKAKDIGNIFVFALALPVSAVYKRKRKDLWLICDSENEARDNGYWLYKYIREHHKEQDVMYAINKKSPDYARVKDLGPVVQYGSFMHWLYYLTASKNISSQKEGKPNAAVCYLLEVYGILKNKRIFLQHGITKDDVEFLHYKNTKMRMFVCAVEREYQYVKEKFGYPDGWVQKLGFCRFDNLFDTSQGKRQILVMPTWRNWISIPTTESYDQEDISRFTDTKYFRCWNEFLCDERLADFLDKENIRLVFYPHRGMQKFIQSFRALSPHIVIAKWPEYDVQELLKESNLLVTDYSSIAMDFAYLRKPLIYYQFDYEMFRKGQYSEGYFSYENDGFGKVCKKEQDIIAEIKDIVGDGTRMPAVYKQRVDEFFCYRDRDNCKRNYEAICKL</sequence>
<evidence type="ECO:0000313" key="2">
    <source>
        <dbReference type="Proteomes" id="UP000095350"/>
    </source>
</evidence>
<dbReference type="Pfam" id="PF04464">
    <property type="entry name" value="Glyphos_transf"/>
    <property type="match status" value="1"/>
</dbReference>
<dbReference type="EMBL" id="CYXZ01000011">
    <property type="protein sequence ID" value="CUN05530.1"/>
    <property type="molecule type" value="Genomic_DNA"/>
</dbReference>
<dbReference type="GO" id="GO:0016020">
    <property type="term" value="C:membrane"/>
    <property type="evidence" value="ECO:0007669"/>
    <property type="project" value="InterPro"/>
</dbReference>
<dbReference type="EC" id="2.7.8.12" evidence="1"/>
<dbReference type="Gene3D" id="3.40.50.12580">
    <property type="match status" value="1"/>
</dbReference>
<dbReference type="SUPFAM" id="SSF53756">
    <property type="entry name" value="UDP-Glycosyltransferase/glycogen phosphorylase"/>
    <property type="match status" value="1"/>
</dbReference>
<keyword evidence="1" id="KW-0808">Transferase</keyword>
<accession>A0A173TT89</accession>
<dbReference type="InterPro" id="IPR051612">
    <property type="entry name" value="Teichoic_Acid_Biosynth"/>
</dbReference>
<dbReference type="PANTHER" id="PTHR37316">
    <property type="entry name" value="TEICHOIC ACID GLYCEROL-PHOSPHATE PRIMASE"/>
    <property type="match status" value="1"/>
</dbReference>
<dbReference type="GO" id="GO:0047355">
    <property type="term" value="F:CDP-glycerol glycerophosphotransferase activity"/>
    <property type="evidence" value="ECO:0007669"/>
    <property type="project" value="UniProtKB-EC"/>
</dbReference>
<reference evidence="1 2" key="1">
    <citation type="submission" date="2015-09" db="EMBL/GenBank/DDBJ databases">
        <authorList>
            <consortium name="Pathogen Informatics"/>
        </authorList>
    </citation>
    <scope>NUCLEOTIDE SEQUENCE [LARGE SCALE GENOMIC DNA]</scope>
    <source>
        <strain evidence="1 2">2789STDY5834960</strain>
    </source>
</reference>
<dbReference type="OrthoDB" id="9807097at2"/>
<protein>
    <submittedName>
        <fullName evidence="1">CDP-glycerol:poly(Glycerophosphate) glycerophosphotransferase</fullName>
        <ecNumber evidence="1">2.7.8.12</ecNumber>
    </submittedName>
</protein>
<dbReference type="Proteomes" id="UP000095350">
    <property type="component" value="Unassembled WGS sequence"/>
</dbReference>
<name>A0A173TT89_9FIRM</name>
<dbReference type="STRING" id="166486.ERS852572_01708"/>
<proteinExistence type="predicted"/>
<dbReference type="RefSeq" id="WP_055194198.1">
    <property type="nucleotide sequence ID" value="NZ_CABIYH010000011.1"/>
</dbReference>
<gene>
    <name evidence="1" type="primary">tagF</name>
    <name evidence="1" type="ORF">ERS852572_01708</name>
</gene>
<dbReference type="PaxDb" id="166486-ERS852572_01708"/>
<organism evidence="1 2">
    <name type="scientific">Roseburia intestinalis</name>
    <dbReference type="NCBI Taxonomy" id="166486"/>
    <lineage>
        <taxon>Bacteria</taxon>
        <taxon>Bacillati</taxon>
        <taxon>Bacillota</taxon>
        <taxon>Clostridia</taxon>
        <taxon>Lachnospirales</taxon>
        <taxon>Lachnospiraceae</taxon>
        <taxon>Roseburia</taxon>
    </lineage>
</organism>
<evidence type="ECO:0000313" key="1">
    <source>
        <dbReference type="EMBL" id="CUN05530.1"/>
    </source>
</evidence>
<dbReference type="AlphaFoldDB" id="A0A173TT89"/>
<dbReference type="PANTHER" id="PTHR37316:SF3">
    <property type="entry name" value="TEICHOIC ACID GLYCEROL-PHOSPHATE TRANSFERASE"/>
    <property type="match status" value="1"/>
</dbReference>
<dbReference type="InterPro" id="IPR007554">
    <property type="entry name" value="Glycerophosphate_synth"/>
</dbReference>
<dbReference type="InterPro" id="IPR043148">
    <property type="entry name" value="TagF_C"/>
</dbReference>